<proteinExistence type="predicted"/>
<name>A0A8S9SNT4_BRACR</name>
<dbReference type="AlphaFoldDB" id="A0A8S9SNT4"/>
<sequence length="163" mass="18573">MIKTRRQIHPLLRRRLGNGETTSFWVDNWSPFGNLQEYLGASTSRFGIPSTATVALLYDQDHWLLPPARSENQLAIQVHLTTVTLIDEQDHYEWEVARKTSSRYSSGAVYTHLKGHVPLRYGQHSQLDLDTNRISEFLKVKRAFAYVHAGAVRVLEGMACVPP</sequence>
<evidence type="ECO:0008006" key="3">
    <source>
        <dbReference type="Google" id="ProtNLM"/>
    </source>
</evidence>
<gene>
    <name evidence="1" type="ORF">F2Q69_00034170</name>
</gene>
<comment type="caution">
    <text evidence="1">The sequence shown here is derived from an EMBL/GenBank/DDBJ whole genome shotgun (WGS) entry which is preliminary data.</text>
</comment>
<protein>
    <recommendedName>
        <fullName evidence="3">Reverse transcriptase zinc-binding domain-containing protein</fullName>
    </recommendedName>
</protein>
<organism evidence="1 2">
    <name type="scientific">Brassica cretica</name>
    <name type="common">Mustard</name>
    <dbReference type="NCBI Taxonomy" id="69181"/>
    <lineage>
        <taxon>Eukaryota</taxon>
        <taxon>Viridiplantae</taxon>
        <taxon>Streptophyta</taxon>
        <taxon>Embryophyta</taxon>
        <taxon>Tracheophyta</taxon>
        <taxon>Spermatophyta</taxon>
        <taxon>Magnoliopsida</taxon>
        <taxon>eudicotyledons</taxon>
        <taxon>Gunneridae</taxon>
        <taxon>Pentapetalae</taxon>
        <taxon>rosids</taxon>
        <taxon>malvids</taxon>
        <taxon>Brassicales</taxon>
        <taxon>Brassicaceae</taxon>
        <taxon>Brassiceae</taxon>
        <taxon>Brassica</taxon>
    </lineage>
</organism>
<dbReference type="Proteomes" id="UP000712600">
    <property type="component" value="Unassembled WGS sequence"/>
</dbReference>
<dbReference type="EMBL" id="QGKX02000004">
    <property type="protein sequence ID" value="KAF3603762.1"/>
    <property type="molecule type" value="Genomic_DNA"/>
</dbReference>
<reference evidence="1" key="1">
    <citation type="submission" date="2019-12" db="EMBL/GenBank/DDBJ databases">
        <title>Genome sequencing and annotation of Brassica cretica.</title>
        <authorList>
            <person name="Studholme D.J."/>
            <person name="Sarris P."/>
        </authorList>
    </citation>
    <scope>NUCLEOTIDE SEQUENCE</scope>
    <source>
        <strain evidence="1">PFS-109/04</strain>
        <tissue evidence="1">Leaf</tissue>
    </source>
</reference>
<accession>A0A8S9SNT4</accession>
<evidence type="ECO:0000313" key="1">
    <source>
        <dbReference type="EMBL" id="KAF3603762.1"/>
    </source>
</evidence>
<evidence type="ECO:0000313" key="2">
    <source>
        <dbReference type="Proteomes" id="UP000712600"/>
    </source>
</evidence>